<dbReference type="InterPro" id="IPR004114">
    <property type="entry name" value="THUMP_dom"/>
</dbReference>
<dbReference type="UniPathway" id="UPA00060"/>
<evidence type="ECO:0000256" key="4">
    <source>
        <dbReference type="ARBA" id="ARBA00022679"/>
    </source>
</evidence>
<feature type="binding site" evidence="18">
    <location>
        <position position="296"/>
    </location>
    <ligand>
        <name>ATP</name>
        <dbReference type="ChEBI" id="CHEBI:30616"/>
    </ligand>
</feature>
<evidence type="ECO:0000256" key="5">
    <source>
        <dbReference type="ARBA" id="ARBA00022741"/>
    </source>
</evidence>
<dbReference type="InterPro" id="IPR049961">
    <property type="entry name" value="ThiI_N"/>
</dbReference>
<dbReference type="CDD" id="cd11716">
    <property type="entry name" value="THUMP_ThiI"/>
    <property type="match status" value="1"/>
</dbReference>
<dbReference type="Gene3D" id="3.30.2130.30">
    <property type="match status" value="1"/>
</dbReference>
<dbReference type="GO" id="GO:0009228">
    <property type="term" value="P:thiamine biosynthetic process"/>
    <property type="evidence" value="ECO:0007669"/>
    <property type="project" value="UniProtKB-KW"/>
</dbReference>
<feature type="binding site" evidence="18">
    <location>
        <position position="265"/>
    </location>
    <ligand>
        <name>ATP</name>
        <dbReference type="ChEBI" id="CHEBI:30616"/>
    </ligand>
</feature>
<evidence type="ECO:0000256" key="10">
    <source>
        <dbReference type="ARBA" id="ARBA00052330"/>
    </source>
</evidence>
<comment type="function">
    <text evidence="11 18">Catalyzes the ATP-dependent transfer of a sulfur to tRNA to produce 4-thiouridine in position 8 of tRNAs, which functions as a near-UV photosensor. Also catalyzes the transfer of sulfur to the sulfur carrier protein ThiS, forming ThiS-thiocarboxylate. This is a step in the synthesis of thiazole, in the thiamine biosynthesis pathway. The sulfur is donated as persulfide by IscS.</text>
</comment>
<dbReference type="InterPro" id="IPR003720">
    <property type="entry name" value="tRNA_STrfase"/>
</dbReference>
<dbReference type="Pfam" id="PF02926">
    <property type="entry name" value="THUMP"/>
    <property type="match status" value="1"/>
</dbReference>
<dbReference type="Pfam" id="PF02568">
    <property type="entry name" value="ThiI"/>
    <property type="match status" value="1"/>
</dbReference>
<evidence type="ECO:0000256" key="7">
    <source>
        <dbReference type="ARBA" id="ARBA00022884"/>
    </source>
</evidence>
<name>A0A7S7M9W9_9ACTN</name>
<evidence type="ECO:0000256" key="9">
    <source>
        <dbReference type="ARBA" id="ARBA00050570"/>
    </source>
</evidence>
<dbReference type="GO" id="GO:0005524">
    <property type="term" value="F:ATP binding"/>
    <property type="evidence" value="ECO:0007669"/>
    <property type="project" value="UniProtKB-UniRule"/>
</dbReference>
<organism evidence="20 21">
    <name type="scientific">Thermophilibacter immobilis</name>
    <dbReference type="NCBI Taxonomy" id="2779519"/>
    <lineage>
        <taxon>Bacteria</taxon>
        <taxon>Bacillati</taxon>
        <taxon>Actinomycetota</taxon>
        <taxon>Coriobacteriia</taxon>
        <taxon>Coriobacteriales</taxon>
        <taxon>Atopobiaceae</taxon>
        <taxon>Thermophilibacter</taxon>
    </lineage>
</organism>
<dbReference type="InterPro" id="IPR014729">
    <property type="entry name" value="Rossmann-like_a/b/a_fold"/>
</dbReference>
<reference evidence="20 21" key="1">
    <citation type="submission" date="2020-10" db="EMBL/GenBank/DDBJ databases">
        <title>Olsenella immobilis sp.nov., isolated from the mud in a fermentation cellar used for the production of Chinese strong-flavoured liquor.</title>
        <authorList>
            <person name="Lu L."/>
        </authorList>
    </citation>
    <scope>NUCLEOTIDE SEQUENCE [LARGE SCALE GENOMIC DNA]</scope>
    <source>
        <strain evidence="20 21">LZLJ-2</strain>
    </source>
</reference>
<evidence type="ECO:0000256" key="18">
    <source>
        <dbReference type="HAMAP-Rule" id="MF_00021"/>
    </source>
</evidence>
<dbReference type="Pfam" id="PF22025">
    <property type="entry name" value="ThiI_fer"/>
    <property type="match status" value="1"/>
</dbReference>
<evidence type="ECO:0000256" key="3">
    <source>
        <dbReference type="ARBA" id="ARBA00022555"/>
    </source>
</evidence>
<keyword evidence="2 18" id="KW-0963">Cytoplasm</keyword>
<keyword evidence="8 18" id="KW-0784">Thiamine biosynthesis</keyword>
<dbReference type="GO" id="GO:0002937">
    <property type="term" value="P:tRNA 4-thiouridine biosynthesis"/>
    <property type="evidence" value="ECO:0007669"/>
    <property type="project" value="TreeGrafter"/>
</dbReference>
<dbReference type="PROSITE" id="PS51165">
    <property type="entry name" value="THUMP"/>
    <property type="match status" value="1"/>
</dbReference>
<evidence type="ECO:0000256" key="6">
    <source>
        <dbReference type="ARBA" id="ARBA00022840"/>
    </source>
</evidence>
<evidence type="ECO:0000256" key="14">
    <source>
        <dbReference type="ARBA" id="ARBA00071867"/>
    </source>
</evidence>
<keyword evidence="6 18" id="KW-0067">ATP-binding</keyword>
<dbReference type="NCBIfam" id="TIGR00342">
    <property type="entry name" value="tRNA uracil 4-sulfurtransferase ThiI"/>
    <property type="match status" value="1"/>
</dbReference>
<feature type="binding site" evidence="18">
    <location>
        <begin position="208"/>
        <end position="209"/>
    </location>
    <ligand>
        <name>ATP</name>
        <dbReference type="ChEBI" id="CHEBI:30616"/>
    </ligand>
</feature>
<dbReference type="GO" id="GO:0005829">
    <property type="term" value="C:cytosol"/>
    <property type="evidence" value="ECO:0007669"/>
    <property type="project" value="TreeGrafter"/>
</dbReference>
<dbReference type="InterPro" id="IPR050102">
    <property type="entry name" value="tRNA_sulfurtransferase_ThiI"/>
</dbReference>
<dbReference type="HAMAP" id="MF_00021">
    <property type="entry name" value="ThiI"/>
    <property type="match status" value="1"/>
</dbReference>
<comment type="catalytic activity">
    <reaction evidence="10 18">
        <text>[ThiS sulfur-carrier protein]-C-terminal Gly-Gly-AMP + S-sulfanyl-L-cysteinyl-[cysteine desulfurase] + AH2 = [ThiS sulfur-carrier protein]-C-terminal-Gly-aminoethanethioate + L-cysteinyl-[cysteine desulfurase] + A + AMP + 2 H(+)</text>
        <dbReference type="Rhea" id="RHEA:43340"/>
        <dbReference type="Rhea" id="RHEA-COMP:12157"/>
        <dbReference type="Rhea" id="RHEA-COMP:12158"/>
        <dbReference type="Rhea" id="RHEA-COMP:12910"/>
        <dbReference type="Rhea" id="RHEA-COMP:19908"/>
        <dbReference type="ChEBI" id="CHEBI:13193"/>
        <dbReference type="ChEBI" id="CHEBI:15378"/>
        <dbReference type="ChEBI" id="CHEBI:17499"/>
        <dbReference type="ChEBI" id="CHEBI:29950"/>
        <dbReference type="ChEBI" id="CHEBI:61963"/>
        <dbReference type="ChEBI" id="CHEBI:90618"/>
        <dbReference type="ChEBI" id="CHEBI:232372"/>
        <dbReference type="ChEBI" id="CHEBI:456215"/>
    </reaction>
</comment>
<keyword evidence="5 18" id="KW-0547">Nucleotide-binding</keyword>
<dbReference type="GO" id="GO:0004810">
    <property type="term" value="F:CCA tRNA nucleotidyltransferase activity"/>
    <property type="evidence" value="ECO:0007669"/>
    <property type="project" value="InterPro"/>
</dbReference>
<evidence type="ECO:0000256" key="11">
    <source>
        <dbReference type="ARBA" id="ARBA00058382"/>
    </source>
</evidence>
<feature type="binding site" evidence="18">
    <location>
        <begin position="183"/>
        <end position="184"/>
    </location>
    <ligand>
        <name>ATP</name>
        <dbReference type="ChEBI" id="CHEBI:30616"/>
    </ligand>
</feature>
<accession>A0A7S7M9W9</accession>
<dbReference type="SMART" id="SM00981">
    <property type="entry name" value="THUMP"/>
    <property type="match status" value="1"/>
</dbReference>
<comment type="similarity">
    <text evidence="12 18">Belongs to the ThiI family.</text>
</comment>
<dbReference type="PANTHER" id="PTHR43209">
    <property type="entry name" value="TRNA SULFURTRANSFERASE"/>
    <property type="match status" value="1"/>
</dbReference>
<dbReference type="RefSeq" id="WP_194372750.1">
    <property type="nucleotide sequence ID" value="NZ_CP063767.1"/>
</dbReference>
<comment type="catalytic activity">
    <reaction evidence="9 18">
        <text>[ThiI sulfur-carrier protein]-S-sulfanyl-L-cysteine + a uridine in tRNA + 2 reduced [2Fe-2S]-[ferredoxin] + ATP + H(+) = [ThiI sulfur-carrier protein]-L-cysteine + a 4-thiouridine in tRNA + 2 oxidized [2Fe-2S]-[ferredoxin] + AMP + diphosphate</text>
        <dbReference type="Rhea" id="RHEA:24176"/>
        <dbReference type="Rhea" id="RHEA-COMP:10000"/>
        <dbReference type="Rhea" id="RHEA-COMP:10001"/>
        <dbReference type="Rhea" id="RHEA-COMP:13337"/>
        <dbReference type="Rhea" id="RHEA-COMP:13338"/>
        <dbReference type="Rhea" id="RHEA-COMP:13339"/>
        <dbReference type="Rhea" id="RHEA-COMP:13340"/>
        <dbReference type="ChEBI" id="CHEBI:15378"/>
        <dbReference type="ChEBI" id="CHEBI:29950"/>
        <dbReference type="ChEBI" id="CHEBI:30616"/>
        <dbReference type="ChEBI" id="CHEBI:33019"/>
        <dbReference type="ChEBI" id="CHEBI:33737"/>
        <dbReference type="ChEBI" id="CHEBI:33738"/>
        <dbReference type="ChEBI" id="CHEBI:61963"/>
        <dbReference type="ChEBI" id="CHEBI:65315"/>
        <dbReference type="ChEBI" id="CHEBI:136798"/>
        <dbReference type="ChEBI" id="CHEBI:456215"/>
        <dbReference type="EC" id="2.8.1.4"/>
    </reaction>
</comment>
<dbReference type="Proteomes" id="UP000593735">
    <property type="component" value="Chromosome"/>
</dbReference>
<evidence type="ECO:0000256" key="15">
    <source>
        <dbReference type="ARBA" id="ARBA00075337"/>
    </source>
</evidence>
<feature type="binding site" evidence="18">
    <location>
        <position position="287"/>
    </location>
    <ligand>
        <name>ATP</name>
        <dbReference type="ChEBI" id="CHEBI:30616"/>
    </ligand>
</feature>
<dbReference type="Gene3D" id="3.40.50.620">
    <property type="entry name" value="HUPs"/>
    <property type="match status" value="1"/>
</dbReference>
<dbReference type="KEGG" id="tio:INP52_04500"/>
<dbReference type="GO" id="GO:0009229">
    <property type="term" value="P:thiamine diphosphate biosynthetic process"/>
    <property type="evidence" value="ECO:0007669"/>
    <property type="project" value="UniProtKB-UniRule"/>
</dbReference>
<evidence type="ECO:0000259" key="19">
    <source>
        <dbReference type="PROSITE" id="PS51165"/>
    </source>
</evidence>
<evidence type="ECO:0000256" key="2">
    <source>
        <dbReference type="ARBA" id="ARBA00022490"/>
    </source>
</evidence>
<dbReference type="InterPro" id="IPR054173">
    <property type="entry name" value="ThiI_fer"/>
</dbReference>
<dbReference type="EMBL" id="CP063767">
    <property type="protein sequence ID" value="QOY61449.1"/>
    <property type="molecule type" value="Genomic_DNA"/>
</dbReference>
<evidence type="ECO:0000256" key="1">
    <source>
        <dbReference type="ARBA" id="ARBA00004496"/>
    </source>
</evidence>
<keyword evidence="4 18" id="KW-0808">Transferase</keyword>
<feature type="domain" description="THUMP" evidence="19">
    <location>
        <begin position="61"/>
        <end position="165"/>
    </location>
</feature>
<evidence type="ECO:0000256" key="13">
    <source>
        <dbReference type="ARBA" id="ARBA00066827"/>
    </source>
</evidence>
<protein>
    <recommendedName>
        <fullName evidence="14 18">Probable tRNA sulfurtransferase</fullName>
        <ecNumber evidence="13 18">2.8.1.4</ecNumber>
    </recommendedName>
    <alternativeName>
        <fullName evidence="15 18">Sulfur carrier protein ThiS sulfurtransferase</fullName>
    </alternativeName>
    <alternativeName>
        <fullName evidence="16 18">Thiamine biosynthesis protein ThiI</fullName>
    </alternativeName>
    <alternativeName>
        <fullName evidence="17 18">tRNA 4-thiouridine synthase</fullName>
    </alternativeName>
</protein>
<dbReference type="InterPro" id="IPR049962">
    <property type="entry name" value="THUMP_ThiI"/>
</dbReference>
<dbReference type="FunFam" id="3.40.50.620:FF:000053">
    <property type="entry name" value="Probable tRNA sulfurtransferase"/>
    <property type="match status" value="1"/>
</dbReference>
<comment type="subcellular location">
    <subcellularLocation>
        <location evidence="1 18">Cytoplasm</location>
    </subcellularLocation>
</comment>
<evidence type="ECO:0000256" key="17">
    <source>
        <dbReference type="ARBA" id="ARBA00080570"/>
    </source>
</evidence>
<keyword evidence="7 18" id="KW-0694">RNA-binding</keyword>
<evidence type="ECO:0000313" key="21">
    <source>
        <dbReference type="Proteomes" id="UP000593735"/>
    </source>
</evidence>
<dbReference type="EC" id="2.8.1.4" evidence="13 18"/>
<evidence type="ECO:0000256" key="16">
    <source>
        <dbReference type="ARBA" id="ARBA00077849"/>
    </source>
</evidence>
<proteinExistence type="inferred from homology"/>
<gene>
    <name evidence="18 20" type="primary">thiI</name>
    <name evidence="20" type="ORF">INP52_04500</name>
</gene>
<dbReference type="SUPFAM" id="SSF143437">
    <property type="entry name" value="THUMP domain-like"/>
    <property type="match status" value="1"/>
</dbReference>
<keyword evidence="3 18" id="KW-0820">tRNA-binding</keyword>
<dbReference type="GO" id="GO:0140741">
    <property type="term" value="F:tRNA-uracil-4 sulfurtransferase activity"/>
    <property type="evidence" value="ECO:0007669"/>
    <property type="project" value="UniProtKB-EC"/>
</dbReference>
<dbReference type="CDD" id="cd01712">
    <property type="entry name" value="PPase_ThiI"/>
    <property type="match status" value="1"/>
</dbReference>
<dbReference type="InterPro" id="IPR020536">
    <property type="entry name" value="ThiI_AANH"/>
</dbReference>
<dbReference type="AlphaFoldDB" id="A0A7S7M9W9"/>
<evidence type="ECO:0000256" key="12">
    <source>
        <dbReference type="ARBA" id="ARBA00061472"/>
    </source>
</evidence>
<sequence>MTQRLCLVHYHEIGLKGKNRAIFENQLVKNLRRALKAFDVAAIARISGYVVVESADAHASEEMAAAIRRVPGVARVSLAYRCGLDEGDYVACAIRALGESGDFASFKVHARRSATTYERHSIDMNRLVGSALCEAFPDKKVDVHHPDVTVVVHVVQGSTYVYAASAPGVGGLPVGTAGKVVPLLSSGFDSPVATWMVGRRGATCVPVHFSGRPMTADTSEWLCQDIVDALAPSGVVGRLYVVPFGERQREISLAVPQSLRIIIYRRVMVQVAERIAHLEGAKALVTGESLGQVASQTLENIAAVDEAVSMPVLRPLIGSDKQEIIRRAQEIGTYDISCQTAPDCCTLFMPRRPETHARIAHVLEAWESFDHAAMVDELVERAEWRDFSQCPSYRPPRADEYRARHAELAGARKEGER</sequence>
<evidence type="ECO:0000313" key="20">
    <source>
        <dbReference type="EMBL" id="QOY61449.1"/>
    </source>
</evidence>
<evidence type="ECO:0000256" key="8">
    <source>
        <dbReference type="ARBA" id="ARBA00022977"/>
    </source>
</evidence>
<dbReference type="SUPFAM" id="SSF52402">
    <property type="entry name" value="Adenine nucleotide alpha hydrolases-like"/>
    <property type="match status" value="1"/>
</dbReference>
<comment type="pathway">
    <text evidence="18">Cofactor biosynthesis; thiamine diphosphate biosynthesis.</text>
</comment>
<dbReference type="GO" id="GO:0000049">
    <property type="term" value="F:tRNA binding"/>
    <property type="evidence" value="ECO:0007669"/>
    <property type="project" value="UniProtKB-UniRule"/>
</dbReference>
<dbReference type="PANTHER" id="PTHR43209:SF1">
    <property type="entry name" value="TRNA SULFURTRANSFERASE"/>
    <property type="match status" value="1"/>
</dbReference>
<keyword evidence="21" id="KW-1185">Reference proteome</keyword>
<dbReference type="GO" id="GO:0052837">
    <property type="term" value="P:thiazole biosynthetic process"/>
    <property type="evidence" value="ECO:0007669"/>
    <property type="project" value="TreeGrafter"/>
</dbReference>